<dbReference type="EMBL" id="CP136894">
    <property type="protein sequence ID" value="WOL07723.1"/>
    <property type="molecule type" value="Genomic_DNA"/>
</dbReference>
<reference evidence="1 2" key="1">
    <citation type="submission" date="2023-10" db="EMBL/GenBank/DDBJ databases">
        <title>Chromosome-scale genome assembly provides insights into flower coloration mechanisms of Canna indica.</title>
        <authorList>
            <person name="Li C."/>
        </authorList>
    </citation>
    <scope>NUCLEOTIDE SEQUENCE [LARGE SCALE GENOMIC DNA]</scope>
    <source>
        <tissue evidence="1">Flower</tissue>
    </source>
</reference>
<evidence type="ECO:0000313" key="1">
    <source>
        <dbReference type="EMBL" id="WOL07723.1"/>
    </source>
</evidence>
<dbReference type="InterPro" id="IPR021772">
    <property type="entry name" value="WDR48/Bun107"/>
</dbReference>
<keyword evidence="2" id="KW-1185">Reference proteome</keyword>
<organism evidence="1 2">
    <name type="scientific">Canna indica</name>
    <name type="common">Indian-shot</name>
    <dbReference type="NCBI Taxonomy" id="4628"/>
    <lineage>
        <taxon>Eukaryota</taxon>
        <taxon>Viridiplantae</taxon>
        <taxon>Streptophyta</taxon>
        <taxon>Embryophyta</taxon>
        <taxon>Tracheophyta</taxon>
        <taxon>Spermatophyta</taxon>
        <taxon>Magnoliopsida</taxon>
        <taxon>Liliopsida</taxon>
        <taxon>Zingiberales</taxon>
        <taxon>Cannaceae</taxon>
        <taxon>Canna</taxon>
    </lineage>
</organism>
<dbReference type="Gene3D" id="3.10.20.90">
    <property type="entry name" value="Phosphatidylinositol 3-kinase Catalytic Subunit, Chain A, domain 1"/>
    <property type="match status" value="1"/>
</dbReference>
<sequence>MFLDLVFKVIIYIKERMIFYHKAFGGGSSDATISIGVGSPRSQQDGFPKPGMKSRSKLKISIDILCNNQVLSHDMSLATVRASIWKKPEDLILYYRARSD</sequence>
<gene>
    <name evidence="1" type="ORF">Cni_G16470</name>
</gene>
<evidence type="ECO:0000313" key="2">
    <source>
        <dbReference type="Proteomes" id="UP001327560"/>
    </source>
</evidence>
<dbReference type="Proteomes" id="UP001327560">
    <property type="component" value="Chromosome 5"/>
</dbReference>
<accession>A0AAQ3QFW8</accession>
<dbReference type="AlphaFoldDB" id="A0AAQ3QFW8"/>
<dbReference type="Pfam" id="PF11816">
    <property type="entry name" value="DUF3337"/>
    <property type="match status" value="1"/>
</dbReference>
<protein>
    <submittedName>
        <fullName evidence="1">WD repeat-containing protein 48-like isoform X1</fullName>
    </submittedName>
</protein>
<proteinExistence type="predicted"/>
<name>A0AAQ3QFW8_9LILI</name>